<comment type="caution">
    <text evidence="1">The sequence shown here is derived from an EMBL/GenBank/DDBJ whole genome shotgun (WGS) entry which is preliminary data.</text>
</comment>
<proteinExistence type="predicted"/>
<evidence type="ECO:0000313" key="1">
    <source>
        <dbReference type="EMBL" id="KAK4018699.1"/>
    </source>
</evidence>
<accession>A0ABR0A1B2</accession>
<dbReference type="Proteomes" id="UP001234178">
    <property type="component" value="Unassembled WGS sequence"/>
</dbReference>
<gene>
    <name evidence="1" type="ORF">OUZ56_000744</name>
</gene>
<organism evidence="1 2">
    <name type="scientific">Daphnia magna</name>
    <dbReference type="NCBI Taxonomy" id="35525"/>
    <lineage>
        <taxon>Eukaryota</taxon>
        <taxon>Metazoa</taxon>
        <taxon>Ecdysozoa</taxon>
        <taxon>Arthropoda</taxon>
        <taxon>Crustacea</taxon>
        <taxon>Branchiopoda</taxon>
        <taxon>Diplostraca</taxon>
        <taxon>Cladocera</taxon>
        <taxon>Anomopoda</taxon>
        <taxon>Daphniidae</taxon>
        <taxon>Daphnia</taxon>
    </lineage>
</organism>
<reference evidence="1 2" key="1">
    <citation type="journal article" date="2023" name="Nucleic Acids Res.">
        <title>The hologenome of Daphnia magna reveals possible DNA methylation and microbiome-mediated evolution of the host genome.</title>
        <authorList>
            <person name="Chaturvedi A."/>
            <person name="Li X."/>
            <person name="Dhandapani V."/>
            <person name="Marshall H."/>
            <person name="Kissane S."/>
            <person name="Cuenca-Cambronero M."/>
            <person name="Asole G."/>
            <person name="Calvet F."/>
            <person name="Ruiz-Romero M."/>
            <person name="Marangio P."/>
            <person name="Guigo R."/>
            <person name="Rago D."/>
            <person name="Mirbahai L."/>
            <person name="Eastwood N."/>
            <person name="Colbourne J.K."/>
            <person name="Zhou J."/>
            <person name="Mallon E."/>
            <person name="Orsini L."/>
        </authorList>
    </citation>
    <scope>NUCLEOTIDE SEQUENCE [LARGE SCALE GENOMIC DNA]</scope>
    <source>
        <strain evidence="1">LRV0_1</strain>
    </source>
</reference>
<protein>
    <submittedName>
        <fullName evidence="1">Uncharacterized protein</fullName>
    </submittedName>
</protein>
<sequence length="109" mass="12563">MIRKYSFLRYVLMHVFGLPTSQTKTTDHLIGYFARLLARLVNRSSTANSSNWSDSATNLRYHYLLCPVPLLILCQGRPEEYSVRDANVIRNRAEAWLNLLASVLDVLVY</sequence>
<dbReference type="EMBL" id="JAOYFB010000036">
    <property type="protein sequence ID" value="KAK4018699.1"/>
    <property type="molecule type" value="Genomic_DNA"/>
</dbReference>
<evidence type="ECO:0000313" key="2">
    <source>
        <dbReference type="Proteomes" id="UP001234178"/>
    </source>
</evidence>
<keyword evidence="2" id="KW-1185">Reference proteome</keyword>
<name>A0ABR0A1B2_9CRUS</name>